<feature type="active site" description="Nucleophile" evidence="4">
    <location>
        <position position="57"/>
    </location>
</feature>
<dbReference type="CDD" id="cd07209">
    <property type="entry name" value="Pat_hypo_Ecoli_Z1214_like"/>
    <property type="match status" value="1"/>
</dbReference>
<dbReference type="Pfam" id="PF12536">
    <property type="entry name" value="DUF3734"/>
    <property type="match status" value="1"/>
</dbReference>
<dbReference type="InterPro" id="IPR016035">
    <property type="entry name" value="Acyl_Trfase/lysoPLipase"/>
</dbReference>
<evidence type="ECO:0000313" key="6">
    <source>
        <dbReference type="EMBL" id="MDQ0437390.1"/>
    </source>
</evidence>
<evidence type="ECO:0000313" key="7">
    <source>
        <dbReference type="Proteomes" id="UP001241603"/>
    </source>
</evidence>
<proteinExistence type="predicted"/>
<dbReference type="PROSITE" id="PS51635">
    <property type="entry name" value="PNPLA"/>
    <property type="match status" value="1"/>
</dbReference>
<feature type="active site" description="Proton acceptor" evidence="4">
    <location>
        <position position="216"/>
    </location>
</feature>
<sequence length="384" mass="42652">MARPATARKLDIAEIAKKYDRVALVFQGGGALGAYQAGVYQALAAAGCEPTWLSGVSIGAINASIIAGNRPEDRIPRLRAFWETVSGQSIWPMKPQGDIFHDMRNRISSAITVAYGRPGFFRPRPVNPWLLPAGAEGATSFYDTADLRATLEKLIDFDILNDGTKRLSVGAVNVQTGNFVYFDTDEIELGPEHIMASGALPPALPPVKIEGEFYWDGGIVSNTPLQYLLDQDEDRSSLVFQVDLFSALGNLPRSMGQVLGRHKDIMYSSRTRQNTDNFSRIHGLKQHLLDALKRLPDDKITDEERAMIADFSEPGLVNIVHLIYQHKNYEGQGADYEFSNLSMNEHWETGLEDTARTLRHGDWLLPPTHARGVSIHDLHRDDPT</sequence>
<dbReference type="EMBL" id="JAUSVO010000002">
    <property type="protein sequence ID" value="MDQ0437390.1"/>
    <property type="molecule type" value="Genomic_DNA"/>
</dbReference>
<keyword evidence="3 4" id="KW-0443">Lipid metabolism</keyword>
<evidence type="ECO:0000256" key="2">
    <source>
        <dbReference type="ARBA" id="ARBA00022963"/>
    </source>
</evidence>
<dbReference type="Pfam" id="PF01734">
    <property type="entry name" value="Patatin"/>
    <property type="match status" value="1"/>
</dbReference>
<dbReference type="SUPFAM" id="SSF52151">
    <property type="entry name" value="FabD/lysophospholipase-like"/>
    <property type="match status" value="1"/>
</dbReference>
<feature type="short sequence motif" description="GXSXG" evidence="4">
    <location>
        <begin position="55"/>
        <end position="59"/>
    </location>
</feature>
<dbReference type="Gene3D" id="3.40.1090.10">
    <property type="entry name" value="Cytosolic phospholipase A2 catalytic domain"/>
    <property type="match status" value="2"/>
</dbReference>
<evidence type="ECO:0000256" key="1">
    <source>
        <dbReference type="ARBA" id="ARBA00022801"/>
    </source>
</evidence>
<keyword evidence="7" id="KW-1185">Reference proteome</keyword>
<dbReference type="PANTHER" id="PTHR14226:SF57">
    <property type="entry name" value="BLR7027 PROTEIN"/>
    <property type="match status" value="1"/>
</dbReference>
<evidence type="ECO:0000256" key="4">
    <source>
        <dbReference type="PROSITE-ProRule" id="PRU01161"/>
    </source>
</evidence>
<evidence type="ECO:0000256" key="3">
    <source>
        <dbReference type="ARBA" id="ARBA00023098"/>
    </source>
</evidence>
<keyword evidence="2 4" id="KW-0442">Lipid degradation</keyword>
<dbReference type="RefSeq" id="WP_266348315.1">
    <property type="nucleotide sequence ID" value="NZ_JAPKNG010000002.1"/>
</dbReference>
<protein>
    <submittedName>
        <fullName evidence="6">NTE family protein</fullName>
    </submittedName>
</protein>
<dbReference type="InterPro" id="IPR050301">
    <property type="entry name" value="NTE"/>
</dbReference>
<keyword evidence="1 4" id="KW-0378">Hydrolase</keyword>
<gene>
    <name evidence="6" type="ORF">QO014_001775</name>
</gene>
<organism evidence="6 7">
    <name type="scientific">Kaistia dalseonensis</name>
    <dbReference type="NCBI Taxonomy" id="410840"/>
    <lineage>
        <taxon>Bacteria</taxon>
        <taxon>Pseudomonadati</taxon>
        <taxon>Pseudomonadota</taxon>
        <taxon>Alphaproteobacteria</taxon>
        <taxon>Hyphomicrobiales</taxon>
        <taxon>Kaistiaceae</taxon>
        <taxon>Kaistia</taxon>
    </lineage>
</organism>
<feature type="short sequence motif" description="DGA/G" evidence="4">
    <location>
        <begin position="216"/>
        <end position="218"/>
    </location>
</feature>
<dbReference type="Proteomes" id="UP001241603">
    <property type="component" value="Unassembled WGS sequence"/>
</dbReference>
<accession>A0ABU0H4Z9</accession>
<reference evidence="6 7" key="1">
    <citation type="submission" date="2023-07" db="EMBL/GenBank/DDBJ databases">
        <title>Genomic Encyclopedia of Type Strains, Phase IV (KMG-IV): sequencing the most valuable type-strain genomes for metagenomic binning, comparative biology and taxonomic classification.</title>
        <authorList>
            <person name="Goeker M."/>
        </authorList>
    </citation>
    <scope>NUCLEOTIDE SEQUENCE [LARGE SCALE GENOMIC DNA]</scope>
    <source>
        <strain evidence="6 7">B6-8</strain>
    </source>
</reference>
<name>A0ABU0H4Z9_9HYPH</name>
<dbReference type="InterPro" id="IPR021095">
    <property type="entry name" value="DUF3734"/>
</dbReference>
<dbReference type="InterPro" id="IPR002641">
    <property type="entry name" value="PNPLA_dom"/>
</dbReference>
<dbReference type="PANTHER" id="PTHR14226">
    <property type="entry name" value="NEUROPATHY TARGET ESTERASE/SWISS CHEESE D.MELANOGASTER"/>
    <property type="match status" value="1"/>
</dbReference>
<comment type="caution">
    <text evidence="6">The sequence shown here is derived from an EMBL/GenBank/DDBJ whole genome shotgun (WGS) entry which is preliminary data.</text>
</comment>
<evidence type="ECO:0000259" key="5">
    <source>
        <dbReference type="PROSITE" id="PS51635"/>
    </source>
</evidence>
<feature type="short sequence motif" description="GXGXXG" evidence="4">
    <location>
        <begin position="28"/>
        <end position="33"/>
    </location>
</feature>
<feature type="domain" description="PNPLA" evidence="5">
    <location>
        <begin position="24"/>
        <end position="229"/>
    </location>
</feature>